<feature type="non-terminal residue" evidence="1">
    <location>
        <position position="84"/>
    </location>
</feature>
<protein>
    <submittedName>
        <fullName evidence="1">Uncharacterized protein</fullName>
    </submittedName>
</protein>
<dbReference type="Proteomes" id="UP001154282">
    <property type="component" value="Unassembled WGS sequence"/>
</dbReference>
<evidence type="ECO:0000313" key="2">
    <source>
        <dbReference type="Proteomes" id="UP001154282"/>
    </source>
</evidence>
<comment type="caution">
    <text evidence="1">The sequence shown here is derived from an EMBL/GenBank/DDBJ whole genome shotgun (WGS) entry which is preliminary data.</text>
</comment>
<gene>
    <name evidence="1" type="ORF">LITE_LOCUS38764</name>
</gene>
<organism evidence="1 2">
    <name type="scientific">Linum tenue</name>
    <dbReference type="NCBI Taxonomy" id="586396"/>
    <lineage>
        <taxon>Eukaryota</taxon>
        <taxon>Viridiplantae</taxon>
        <taxon>Streptophyta</taxon>
        <taxon>Embryophyta</taxon>
        <taxon>Tracheophyta</taxon>
        <taxon>Spermatophyta</taxon>
        <taxon>Magnoliopsida</taxon>
        <taxon>eudicotyledons</taxon>
        <taxon>Gunneridae</taxon>
        <taxon>Pentapetalae</taxon>
        <taxon>rosids</taxon>
        <taxon>fabids</taxon>
        <taxon>Malpighiales</taxon>
        <taxon>Linaceae</taxon>
        <taxon>Linum</taxon>
    </lineage>
</organism>
<dbReference type="AlphaFoldDB" id="A0AAV0PI97"/>
<keyword evidence="2" id="KW-1185">Reference proteome</keyword>
<sequence length="84" mass="9513">IPCIIPKPQTSTFHHFCSVIILGPYGIKPTGDRRAVSESISPDSDIPLLMRYNDEQVRESFLNNLHECCICFSEHPGIDFVRLP</sequence>
<accession>A0AAV0PI97</accession>
<feature type="non-terminal residue" evidence="1">
    <location>
        <position position="1"/>
    </location>
</feature>
<evidence type="ECO:0000313" key="1">
    <source>
        <dbReference type="EMBL" id="CAI0470998.1"/>
    </source>
</evidence>
<reference evidence="1" key="1">
    <citation type="submission" date="2022-08" db="EMBL/GenBank/DDBJ databases">
        <authorList>
            <person name="Gutierrez-Valencia J."/>
        </authorList>
    </citation>
    <scope>NUCLEOTIDE SEQUENCE</scope>
</reference>
<dbReference type="EMBL" id="CAMGYJ010000009">
    <property type="protein sequence ID" value="CAI0470998.1"/>
    <property type="molecule type" value="Genomic_DNA"/>
</dbReference>
<proteinExistence type="predicted"/>
<name>A0AAV0PI97_9ROSI</name>